<evidence type="ECO:0000256" key="1">
    <source>
        <dbReference type="ARBA" id="ARBA00023002"/>
    </source>
</evidence>
<dbReference type="AlphaFoldDB" id="A0A139SQ70"/>
<dbReference type="PANTHER" id="PTHR43818:SF11">
    <property type="entry name" value="BCDNA.GH03377"/>
    <property type="match status" value="1"/>
</dbReference>
<evidence type="ECO:0000313" key="5">
    <source>
        <dbReference type="Proteomes" id="UP000071392"/>
    </source>
</evidence>
<dbReference type="SUPFAM" id="SSF55347">
    <property type="entry name" value="Glyceraldehyde-3-phosphate dehydrogenase-like, C-terminal domain"/>
    <property type="match status" value="1"/>
</dbReference>
<proteinExistence type="predicted"/>
<dbReference type="Pfam" id="PF22725">
    <property type="entry name" value="GFO_IDH_MocA_C3"/>
    <property type="match status" value="1"/>
</dbReference>
<dbReference type="Gene3D" id="3.30.360.10">
    <property type="entry name" value="Dihydrodipicolinate Reductase, domain 2"/>
    <property type="match status" value="1"/>
</dbReference>
<evidence type="ECO:0000259" key="2">
    <source>
        <dbReference type="Pfam" id="PF01408"/>
    </source>
</evidence>
<feature type="domain" description="Gfo/Idh/MocA-like oxidoreductase N-terminal" evidence="2">
    <location>
        <begin position="6"/>
        <end position="118"/>
    </location>
</feature>
<dbReference type="STRING" id="1548208.AXK12_02880"/>
<dbReference type="Proteomes" id="UP000071392">
    <property type="component" value="Unassembled WGS sequence"/>
</dbReference>
<accession>A0A139SQ70</accession>
<keyword evidence="5" id="KW-1185">Reference proteome</keyword>
<sequence length="377" mass="40556">MTQETRIGIMGCGNISKAYLELSARFRGIKIVAVADVVAAAAEARAKEFNVRALTPEALLADPELDLIVNLTVPAAHYEVTRKALEAGKHVFSEKPYVLSVEEGNKLRALAKEKGLRLGSAPDTILGGAHQYARHLVDKGEVGRITSGLCGVMSHGMESWHPNPGFFFLPGGGPMLDLGPYYVSNLVQLLGPVKRVAAFTSAATPTRVVTAEPNAGKIIPVETPTNIHATLEFAQGAVITLITSWDVWEHGMEPMALFGTEGTIHLPDPNNFGGEIQMARIADFPGKPSWEIKPTPVEQWDHPFSGEGNFRCAGLTDMAHAIAEGRPHRCNADFALHVVDIMTGILRAGDSGRVIDMQTTCERFAPLGPDEARALLA</sequence>
<keyword evidence="1" id="KW-0560">Oxidoreductase</keyword>
<dbReference type="RefSeq" id="WP_068711152.1">
    <property type="nucleotide sequence ID" value="NZ_LSZP01000020.1"/>
</dbReference>
<dbReference type="InterPro" id="IPR055170">
    <property type="entry name" value="GFO_IDH_MocA-like_dom"/>
</dbReference>
<evidence type="ECO:0000313" key="4">
    <source>
        <dbReference type="EMBL" id="KXU36716.1"/>
    </source>
</evidence>
<dbReference type="InterPro" id="IPR000683">
    <property type="entry name" value="Gfo/Idh/MocA-like_OxRdtase_N"/>
</dbReference>
<name>A0A139SQ70_9BACT</name>
<gene>
    <name evidence="4" type="ORF">AXK12_02880</name>
</gene>
<feature type="domain" description="GFO/IDH/MocA-like oxidoreductase" evidence="3">
    <location>
        <begin position="130"/>
        <end position="264"/>
    </location>
</feature>
<dbReference type="Pfam" id="PF01408">
    <property type="entry name" value="GFO_IDH_MocA"/>
    <property type="match status" value="1"/>
</dbReference>
<dbReference type="SUPFAM" id="SSF51735">
    <property type="entry name" value="NAD(P)-binding Rossmann-fold domains"/>
    <property type="match status" value="1"/>
</dbReference>
<comment type="caution">
    <text evidence="4">The sequence shown here is derived from an EMBL/GenBank/DDBJ whole genome shotgun (WGS) entry which is preliminary data.</text>
</comment>
<protein>
    <submittedName>
        <fullName evidence="4">Oxidoreductase</fullName>
    </submittedName>
</protein>
<dbReference type="OrthoDB" id="240873at2"/>
<reference evidence="4 5" key="1">
    <citation type="submission" date="2016-02" db="EMBL/GenBank/DDBJ databases">
        <authorList>
            <person name="Wen L."/>
            <person name="He K."/>
            <person name="Yang H."/>
        </authorList>
    </citation>
    <scope>NUCLEOTIDE SEQUENCE [LARGE SCALE GENOMIC DNA]</scope>
    <source>
        <strain evidence="4 5">CV41</strain>
    </source>
</reference>
<dbReference type="PANTHER" id="PTHR43818">
    <property type="entry name" value="BCDNA.GH03377"/>
    <property type="match status" value="1"/>
</dbReference>
<dbReference type="EMBL" id="LSZP01000020">
    <property type="protein sequence ID" value="KXU36716.1"/>
    <property type="molecule type" value="Genomic_DNA"/>
</dbReference>
<dbReference type="InterPro" id="IPR050463">
    <property type="entry name" value="Gfo/Idh/MocA_oxidrdct_glycsds"/>
</dbReference>
<organism evidence="4 5">
    <name type="scientific">Cephaloticoccus capnophilus</name>
    <dbReference type="NCBI Taxonomy" id="1548208"/>
    <lineage>
        <taxon>Bacteria</taxon>
        <taxon>Pseudomonadati</taxon>
        <taxon>Verrucomicrobiota</taxon>
        <taxon>Opitutia</taxon>
        <taxon>Opitutales</taxon>
        <taxon>Opitutaceae</taxon>
        <taxon>Cephaloticoccus</taxon>
    </lineage>
</organism>
<evidence type="ECO:0000259" key="3">
    <source>
        <dbReference type="Pfam" id="PF22725"/>
    </source>
</evidence>
<dbReference type="GO" id="GO:0016491">
    <property type="term" value="F:oxidoreductase activity"/>
    <property type="evidence" value="ECO:0007669"/>
    <property type="project" value="UniProtKB-KW"/>
</dbReference>
<dbReference type="InterPro" id="IPR036291">
    <property type="entry name" value="NAD(P)-bd_dom_sf"/>
</dbReference>
<dbReference type="Gene3D" id="3.40.50.720">
    <property type="entry name" value="NAD(P)-binding Rossmann-like Domain"/>
    <property type="match status" value="1"/>
</dbReference>
<dbReference type="GO" id="GO:0000166">
    <property type="term" value="F:nucleotide binding"/>
    <property type="evidence" value="ECO:0007669"/>
    <property type="project" value="InterPro"/>
</dbReference>